<comment type="caution">
    <text evidence="2">The sequence shown here is derived from an EMBL/GenBank/DDBJ whole genome shotgun (WGS) entry which is preliminary data.</text>
</comment>
<dbReference type="Proteomes" id="UP000656732">
    <property type="component" value="Unassembled WGS sequence"/>
</dbReference>
<name>A0A918C2B8_9ACTN</name>
<dbReference type="EMBL" id="BMTU01000016">
    <property type="protein sequence ID" value="GGR03363.1"/>
    <property type="molecule type" value="Genomic_DNA"/>
</dbReference>
<accession>A0A918C2B8</accession>
<organism evidence="2 3">
    <name type="scientific">Streptomyces pilosus</name>
    <dbReference type="NCBI Taxonomy" id="28893"/>
    <lineage>
        <taxon>Bacteria</taxon>
        <taxon>Bacillati</taxon>
        <taxon>Actinomycetota</taxon>
        <taxon>Actinomycetes</taxon>
        <taxon>Kitasatosporales</taxon>
        <taxon>Streptomycetaceae</taxon>
        <taxon>Streptomyces</taxon>
    </lineage>
</organism>
<proteinExistence type="predicted"/>
<reference evidence="2" key="1">
    <citation type="journal article" date="2014" name="Int. J. Syst. Evol. Microbiol.">
        <title>Complete genome sequence of Corynebacterium casei LMG S-19264T (=DSM 44701T), isolated from a smear-ripened cheese.</title>
        <authorList>
            <consortium name="US DOE Joint Genome Institute (JGI-PGF)"/>
            <person name="Walter F."/>
            <person name="Albersmeier A."/>
            <person name="Kalinowski J."/>
            <person name="Ruckert C."/>
        </authorList>
    </citation>
    <scope>NUCLEOTIDE SEQUENCE</scope>
    <source>
        <strain evidence="2">JCM 4403</strain>
    </source>
</reference>
<sequence>MHEQGPFLKASGPRSTGPHAVTEGATAPAKKQRKPHAVMEADRTTASSERSAVKQIEQARLYPYGTQPAGRHRRTAMEPGRMRWYPPLPACPPARDKFCIDHAEHKEPGSTIRRYIIWRNKHAADIRLRTVVTRVNVA</sequence>
<feature type="region of interest" description="Disordered" evidence="1">
    <location>
        <begin position="1"/>
        <end position="82"/>
    </location>
</feature>
<reference evidence="2" key="2">
    <citation type="submission" date="2020-09" db="EMBL/GenBank/DDBJ databases">
        <authorList>
            <person name="Sun Q."/>
            <person name="Ohkuma M."/>
        </authorList>
    </citation>
    <scope>NUCLEOTIDE SEQUENCE</scope>
    <source>
        <strain evidence="2">JCM 4403</strain>
    </source>
</reference>
<evidence type="ECO:0000313" key="2">
    <source>
        <dbReference type="EMBL" id="GGR03363.1"/>
    </source>
</evidence>
<gene>
    <name evidence="2" type="ORF">GCM10010280_59220</name>
</gene>
<keyword evidence="3" id="KW-1185">Reference proteome</keyword>
<evidence type="ECO:0000313" key="3">
    <source>
        <dbReference type="Proteomes" id="UP000656732"/>
    </source>
</evidence>
<evidence type="ECO:0000256" key="1">
    <source>
        <dbReference type="SAM" id="MobiDB-lite"/>
    </source>
</evidence>
<protein>
    <submittedName>
        <fullName evidence="2">Uncharacterized protein</fullName>
    </submittedName>
</protein>
<dbReference type="AlphaFoldDB" id="A0A918C2B8"/>